<dbReference type="EMBL" id="CH473983">
    <property type="protein sequence ID" value="EDM00455.1"/>
    <property type="molecule type" value="Genomic_DNA"/>
</dbReference>
<dbReference type="Proteomes" id="UP000234681">
    <property type="component" value="Chromosome 3"/>
</dbReference>
<protein>
    <submittedName>
        <fullName evidence="1">RCG37676</fullName>
    </submittedName>
</protein>
<feature type="non-terminal residue" evidence="1">
    <location>
        <position position="1"/>
    </location>
</feature>
<accession>A6JF05</accession>
<name>A6JF05_RAT</name>
<organism evidence="1 2">
    <name type="scientific">Rattus norvegicus</name>
    <name type="common">Rat</name>
    <dbReference type="NCBI Taxonomy" id="10116"/>
    <lineage>
        <taxon>Eukaryota</taxon>
        <taxon>Metazoa</taxon>
        <taxon>Chordata</taxon>
        <taxon>Craniata</taxon>
        <taxon>Vertebrata</taxon>
        <taxon>Euteleostomi</taxon>
        <taxon>Mammalia</taxon>
        <taxon>Eutheria</taxon>
        <taxon>Euarchontoglires</taxon>
        <taxon>Glires</taxon>
        <taxon>Rodentia</taxon>
        <taxon>Myomorpha</taxon>
        <taxon>Muroidea</taxon>
        <taxon>Muridae</taxon>
        <taxon>Murinae</taxon>
        <taxon>Rattus</taxon>
    </lineage>
</organism>
<evidence type="ECO:0000313" key="2">
    <source>
        <dbReference type="Proteomes" id="UP000234681"/>
    </source>
</evidence>
<evidence type="ECO:0000313" key="1">
    <source>
        <dbReference type="EMBL" id="EDM00455.1"/>
    </source>
</evidence>
<reference evidence="1 2" key="1">
    <citation type="submission" date="2005-09" db="EMBL/GenBank/DDBJ databases">
        <authorList>
            <person name="Mural R.J."/>
            <person name="Li P.W."/>
            <person name="Adams M.D."/>
            <person name="Amanatides P.G."/>
            <person name="Baden-Tillson H."/>
            <person name="Barnstead M."/>
            <person name="Chin S.H."/>
            <person name="Dew I."/>
            <person name="Evans C.A."/>
            <person name="Ferriera S."/>
            <person name="Flanigan M."/>
            <person name="Fosler C."/>
            <person name="Glodek A."/>
            <person name="Gu Z."/>
            <person name="Holt R.A."/>
            <person name="Jennings D."/>
            <person name="Kraft C.L."/>
            <person name="Lu F."/>
            <person name="Nguyen T."/>
            <person name="Nusskern D.R."/>
            <person name="Pfannkoch C.M."/>
            <person name="Sitter C."/>
            <person name="Sutton G.G."/>
            <person name="Venter J.C."/>
            <person name="Wang Z."/>
            <person name="Woodage T."/>
            <person name="Zheng X.H."/>
            <person name="Zhong F."/>
        </authorList>
    </citation>
    <scope>NUCLEOTIDE SEQUENCE [LARGE SCALE GENOMIC DNA]</scope>
    <source>
        <strain>BN</strain>
        <strain evidence="2">Sprague-Dawley</strain>
    </source>
</reference>
<proteinExistence type="predicted"/>
<gene>
    <name evidence="1" type="ORF">rCG_37676</name>
</gene>
<sequence length="12" mass="1445">QIGNIYRTQHQS</sequence>